<evidence type="ECO:0000313" key="2">
    <source>
        <dbReference type="EMBL" id="KZV17586.1"/>
    </source>
</evidence>
<dbReference type="GO" id="GO:0016301">
    <property type="term" value="F:kinase activity"/>
    <property type="evidence" value="ECO:0007669"/>
    <property type="project" value="UniProtKB-KW"/>
</dbReference>
<evidence type="ECO:0000256" key="1">
    <source>
        <dbReference type="SAM" id="MobiDB-lite"/>
    </source>
</evidence>
<evidence type="ECO:0000313" key="3">
    <source>
        <dbReference type="Proteomes" id="UP000250235"/>
    </source>
</evidence>
<keyword evidence="2" id="KW-0418">Kinase</keyword>
<accession>A0A2Z7A7R1</accession>
<keyword evidence="2" id="KW-0675">Receptor</keyword>
<feature type="compositionally biased region" description="Polar residues" evidence="1">
    <location>
        <begin position="30"/>
        <end position="42"/>
    </location>
</feature>
<organism evidence="2 3">
    <name type="scientific">Dorcoceras hygrometricum</name>
    <dbReference type="NCBI Taxonomy" id="472368"/>
    <lineage>
        <taxon>Eukaryota</taxon>
        <taxon>Viridiplantae</taxon>
        <taxon>Streptophyta</taxon>
        <taxon>Embryophyta</taxon>
        <taxon>Tracheophyta</taxon>
        <taxon>Spermatophyta</taxon>
        <taxon>Magnoliopsida</taxon>
        <taxon>eudicotyledons</taxon>
        <taxon>Gunneridae</taxon>
        <taxon>Pentapetalae</taxon>
        <taxon>asterids</taxon>
        <taxon>lamiids</taxon>
        <taxon>Lamiales</taxon>
        <taxon>Gesneriaceae</taxon>
        <taxon>Didymocarpoideae</taxon>
        <taxon>Trichosporeae</taxon>
        <taxon>Loxocarpinae</taxon>
        <taxon>Dorcoceras</taxon>
    </lineage>
</organism>
<dbReference type="Proteomes" id="UP000250235">
    <property type="component" value="Unassembled WGS sequence"/>
</dbReference>
<gene>
    <name evidence="2" type="ORF">F511_22330</name>
</gene>
<dbReference type="AlphaFoldDB" id="A0A2Z7A7R1"/>
<reference evidence="2 3" key="1">
    <citation type="journal article" date="2015" name="Proc. Natl. Acad. Sci. U.S.A.">
        <title>The resurrection genome of Boea hygrometrica: A blueprint for survival of dehydration.</title>
        <authorList>
            <person name="Xiao L."/>
            <person name="Yang G."/>
            <person name="Zhang L."/>
            <person name="Yang X."/>
            <person name="Zhao S."/>
            <person name="Ji Z."/>
            <person name="Zhou Q."/>
            <person name="Hu M."/>
            <person name="Wang Y."/>
            <person name="Chen M."/>
            <person name="Xu Y."/>
            <person name="Jin H."/>
            <person name="Xiao X."/>
            <person name="Hu G."/>
            <person name="Bao F."/>
            <person name="Hu Y."/>
            <person name="Wan P."/>
            <person name="Li L."/>
            <person name="Deng X."/>
            <person name="Kuang T."/>
            <person name="Xiang C."/>
            <person name="Zhu J.K."/>
            <person name="Oliver M.J."/>
            <person name="He Y."/>
        </authorList>
    </citation>
    <scope>NUCLEOTIDE SEQUENCE [LARGE SCALE GENOMIC DNA]</scope>
    <source>
        <strain evidence="3">cv. XS01</strain>
    </source>
</reference>
<sequence>MRRAGRSTYRNLRMIVTARSPAHQRPKSPSELQPSPRSSGHLNHNRSLKSYQLLRCSVTRIMVFSRKHNPTSIQPSTCLLIDGRSTTSRGLRFPSELQMITSCLDLNHTYSYTSILRLGLTTGYTPDAPHNHLGTRGPSSSPDVPTCATKIGRHPRIPHGELERWTEDPCSIREYLPMTLSRRDEESIPDTSFCVEESRRDTSFLIQRILGRYDFPYLGKRILRITEDIRQDILFHRLSPSINTSAPTYPTNRARSSDVVVALG</sequence>
<dbReference type="EMBL" id="KV018131">
    <property type="protein sequence ID" value="KZV17586.1"/>
    <property type="molecule type" value="Genomic_DNA"/>
</dbReference>
<name>A0A2Z7A7R1_9LAMI</name>
<keyword evidence="3" id="KW-1185">Reference proteome</keyword>
<feature type="region of interest" description="Disordered" evidence="1">
    <location>
        <begin position="1"/>
        <end position="46"/>
    </location>
</feature>
<proteinExistence type="predicted"/>
<keyword evidence="2" id="KW-0808">Transferase</keyword>
<protein>
    <submittedName>
        <fullName evidence="2">Wall-associated receptor kinase-like 22</fullName>
    </submittedName>
</protein>